<feature type="compositionally biased region" description="Basic residues" evidence="2">
    <location>
        <begin position="300"/>
        <end position="318"/>
    </location>
</feature>
<dbReference type="PANTHER" id="PTHR13814:SF6">
    <property type="entry name" value="ALPHA-2-HS-GLYCOPROTEIN"/>
    <property type="match status" value="1"/>
</dbReference>
<dbReference type="GO" id="GO:0072562">
    <property type="term" value="C:blood microparticle"/>
    <property type="evidence" value="ECO:0007669"/>
    <property type="project" value="TreeGrafter"/>
</dbReference>
<feature type="region of interest" description="Disordered" evidence="2">
    <location>
        <begin position="275"/>
        <end position="350"/>
    </location>
</feature>
<dbReference type="GO" id="GO:0004869">
    <property type="term" value="F:cysteine-type endopeptidase inhibitor activity"/>
    <property type="evidence" value="ECO:0007669"/>
    <property type="project" value="InterPro"/>
</dbReference>
<evidence type="ECO:0000313" key="6">
    <source>
        <dbReference type="Proteomes" id="UP000693946"/>
    </source>
</evidence>
<name>A0AAV6SB34_SOLSE</name>
<keyword evidence="1" id="KW-1015">Disulfide bond</keyword>
<dbReference type="PANTHER" id="PTHR13814">
    <property type="entry name" value="FETUIN"/>
    <property type="match status" value="1"/>
</dbReference>
<keyword evidence="6" id="KW-1185">Reference proteome</keyword>
<proteinExistence type="predicted"/>
<feature type="chain" id="PRO_5043316510" evidence="3">
    <location>
        <begin position="20"/>
        <end position="386"/>
    </location>
</feature>
<dbReference type="InterPro" id="IPR050735">
    <property type="entry name" value="Kininogen_Fetuin_HRG"/>
</dbReference>
<feature type="compositionally biased region" description="Pro residues" evidence="2">
    <location>
        <begin position="319"/>
        <end position="330"/>
    </location>
</feature>
<keyword evidence="3" id="KW-0732">Signal</keyword>
<feature type="signal peptide" evidence="3">
    <location>
        <begin position="1"/>
        <end position="19"/>
    </location>
</feature>
<accession>A0AAV6SB34</accession>
<dbReference type="Pfam" id="PF00031">
    <property type="entry name" value="Cystatin"/>
    <property type="match status" value="1"/>
</dbReference>
<evidence type="ECO:0000256" key="2">
    <source>
        <dbReference type="SAM" id="MobiDB-lite"/>
    </source>
</evidence>
<evidence type="ECO:0000256" key="3">
    <source>
        <dbReference type="SAM" id="SignalP"/>
    </source>
</evidence>
<dbReference type="EMBL" id="JAGKHQ010000006">
    <property type="protein sequence ID" value="KAG7514035.1"/>
    <property type="molecule type" value="Genomic_DNA"/>
</dbReference>
<evidence type="ECO:0000259" key="4">
    <source>
        <dbReference type="Pfam" id="PF00031"/>
    </source>
</evidence>
<evidence type="ECO:0000313" key="5">
    <source>
        <dbReference type="EMBL" id="KAG7514035.1"/>
    </source>
</evidence>
<dbReference type="GO" id="GO:0031012">
    <property type="term" value="C:extracellular matrix"/>
    <property type="evidence" value="ECO:0007669"/>
    <property type="project" value="TreeGrafter"/>
</dbReference>
<evidence type="ECO:0000256" key="1">
    <source>
        <dbReference type="ARBA" id="ARBA00023157"/>
    </source>
</evidence>
<reference evidence="5 6" key="1">
    <citation type="journal article" date="2021" name="Sci. Rep.">
        <title>Chromosome anchoring in Senegalese sole (Solea senegalensis) reveals sex-associated markers and genome rearrangements in flatfish.</title>
        <authorList>
            <person name="Guerrero-Cozar I."/>
            <person name="Gomez-Garrido J."/>
            <person name="Berbel C."/>
            <person name="Martinez-Blanch J.F."/>
            <person name="Alioto T."/>
            <person name="Claros M.G."/>
            <person name="Gagnaire P.A."/>
            <person name="Manchado M."/>
        </authorList>
    </citation>
    <scope>NUCLEOTIDE SEQUENCE [LARGE SCALE GENOMIC DNA]</scope>
    <source>
        <strain evidence="5">Sse05_10M</strain>
    </source>
</reference>
<dbReference type="Proteomes" id="UP000693946">
    <property type="component" value="Linkage Group LG14"/>
</dbReference>
<dbReference type="AlphaFoldDB" id="A0AAV6SB34"/>
<gene>
    <name evidence="5" type="ORF">JOB18_023384</name>
</gene>
<dbReference type="InterPro" id="IPR000010">
    <property type="entry name" value="Cystatin_dom"/>
</dbReference>
<organism evidence="5 6">
    <name type="scientific">Solea senegalensis</name>
    <name type="common">Senegalese sole</name>
    <dbReference type="NCBI Taxonomy" id="28829"/>
    <lineage>
        <taxon>Eukaryota</taxon>
        <taxon>Metazoa</taxon>
        <taxon>Chordata</taxon>
        <taxon>Craniata</taxon>
        <taxon>Vertebrata</taxon>
        <taxon>Euteleostomi</taxon>
        <taxon>Actinopterygii</taxon>
        <taxon>Neopterygii</taxon>
        <taxon>Teleostei</taxon>
        <taxon>Neoteleostei</taxon>
        <taxon>Acanthomorphata</taxon>
        <taxon>Carangaria</taxon>
        <taxon>Pleuronectiformes</taxon>
        <taxon>Pleuronectoidei</taxon>
        <taxon>Soleidae</taxon>
        <taxon>Solea</taxon>
    </lineage>
</organism>
<feature type="domain" description="Cystatin" evidence="4">
    <location>
        <begin position="32"/>
        <end position="100"/>
    </location>
</feature>
<comment type="caution">
    <text evidence="5">The sequence shown here is derived from an EMBL/GenBank/DDBJ whole genome shotgun (WGS) entry which is preliminary data.</text>
</comment>
<sequence length="386" mass="41709">MKTLHVVALLCSAALLCDTAPTALLPVTCSEDGMAAAAHFAMHRINENHHHGYKFRLGEIKGNKIDKVDDGCNIELELDLNETKCATVNPKHFEDCETRSESSRAVVANCTIMMSVNATGTAVNKYKCDTRQEKTNQEMVRDCPDCPILISLRDPQGLTSIREAVASFNKNTSNEHLYILHEVGRISSSYMFMAGMGYFAEFLVVETGCPRESRIAIRACRPLCADKARFAFCRSSYTSNNGLSSVDCEFYPPVDTAPEKPDDILMCRRSFGLGPPNPGLTVEATPSTDGGPPHKDRGPPHKGHGPPHKGHGPPHKGHGPPPGLAPPAPPIGADRSPHGPPGHREGAHPFLTLHPCHSIMASSDTAIHPICPFPFHGGPGQRPSES</sequence>
<protein>
    <submittedName>
        <fullName evidence="5">Alpha-2-HS-glycoprotein glycoprotein-like</fullName>
    </submittedName>
</protein>